<dbReference type="InterPro" id="IPR002182">
    <property type="entry name" value="NB-ARC"/>
</dbReference>
<dbReference type="SUPFAM" id="SSF46894">
    <property type="entry name" value="C-terminal effector domain of the bipartite response regulators"/>
    <property type="match status" value="1"/>
</dbReference>
<sequence length="1029" mass="110378">MNFGVLGPLRVEADGAPVPMPRAPVLRALLGVLLAAEGQRVPLARLVELVWAGQGDRVGRGAVHTGVSRLRDWLGRFGDDGVAVDFDEDGYRLVVAPSAVDLGRFRALASRGDLAGALALRRGPVLAGLARLERSDPLLTTIDDRVRSAALALADRALDAGTPATGIGVVTAMAEDFPLDEPLQAARMRLLAADGRPAQALRCFHALRRRLADELGVEPGGAVQQAFLAILAHDGAPEGEGDAGAGSPVTPAELPADVPDFAGRREHLASVKRVLRQGGLPVIVGMGGIGKTTLAVHAGYQIAAEFPDGQLYVDLRGAEAQPVDPGQVLARFLRALGVAACRIPETTEERSALYRSVLAGRRVLVVLDNAADQRQVRPLLPGTAARGASGPAAVITSRSAATGLPGAVLVEVDVLDPGAAVHLLGSIAGHDRTAAERQAASDIVRLCGYIPLAVRIAGARLARRPRWALARLAGLLGDERRRLTELSDDDLAVHASFALSYARLRAETRRVFRLLGLLECADFASWTAAAVAGIGVDDAQRHLEALIDAQLLTEVGTEPRPRYRVHDLVRLYARERSVAEDDADARLAAVERALGGWLWLAERAADQIPGRCHASIHGPARRWPLPSPLAARLLDDPMAWFDAEQPALSAAVRQAARLHLAQAAWDLAACQEKYCDLRGLYDEWRGTHRHALLACKADGDRLGEAVLQRGVIEVTIWATPDQGAQTMVALYDRAQRLLELFESLNERRGMADALVTIAWSQVAQGRTRQALDTGEQALRLATESGHLGGQARAHQILAIAHHDAHTRARRDVGARARRAVDPDPDLDRVIDHMTQAWDLARLLGNARFEATAMQFLGAGLCKAGQVERGHDLLTRSLDVARALGDHFTQAFSLIHLARLYTALGDERARPTAEAALAISLRNDMGHHHAETLQILGELDLAEGRPSAAVARLEEATRLWRARGWRAFLGETLHALGRAYAAAGDEVAAARSRQEADHLLQEVAAALPLTAVQANIDACERTEEEVVSDL</sequence>
<reference evidence="2 3" key="1">
    <citation type="submission" date="2018-10" db="EMBL/GenBank/DDBJ databases">
        <title>Isolation from soil.</title>
        <authorList>
            <person name="Hu J."/>
        </authorList>
    </citation>
    <scope>NUCLEOTIDE SEQUENCE [LARGE SCALE GENOMIC DNA]</scope>
    <source>
        <strain evidence="2 3">NEAU-Ht49</strain>
    </source>
</reference>
<dbReference type="SMART" id="SM01043">
    <property type="entry name" value="BTAD"/>
    <property type="match status" value="1"/>
</dbReference>
<evidence type="ECO:0000313" key="3">
    <source>
        <dbReference type="Proteomes" id="UP000282674"/>
    </source>
</evidence>
<evidence type="ECO:0000259" key="1">
    <source>
        <dbReference type="SMART" id="SM01043"/>
    </source>
</evidence>
<proteinExistence type="predicted"/>
<keyword evidence="3" id="KW-1185">Reference proteome</keyword>
<dbReference type="GO" id="GO:0043531">
    <property type="term" value="F:ADP binding"/>
    <property type="evidence" value="ECO:0007669"/>
    <property type="project" value="InterPro"/>
</dbReference>
<dbReference type="Proteomes" id="UP000282674">
    <property type="component" value="Unassembled WGS sequence"/>
</dbReference>
<dbReference type="InterPro" id="IPR016032">
    <property type="entry name" value="Sig_transdc_resp-reg_C-effctor"/>
</dbReference>
<dbReference type="InterPro" id="IPR005158">
    <property type="entry name" value="BTAD"/>
</dbReference>
<dbReference type="OrthoDB" id="5521887at2"/>
<dbReference type="PANTHER" id="PTHR47691:SF3">
    <property type="entry name" value="HTH-TYPE TRANSCRIPTIONAL REGULATOR RV0890C-RELATED"/>
    <property type="match status" value="1"/>
</dbReference>
<dbReference type="Pfam" id="PF00931">
    <property type="entry name" value="NB-ARC"/>
    <property type="match status" value="1"/>
</dbReference>
<feature type="domain" description="Bacterial transcriptional activator" evidence="1">
    <location>
        <begin position="100"/>
        <end position="231"/>
    </location>
</feature>
<dbReference type="EMBL" id="RFFG01000083">
    <property type="protein sequence ID" value="RMI38581.1"/>
    <property type="molecule type" value="Genomic_DNA"/>
</dbReference>
<dbReference type="GO" id="GO:0003677">
    <property type="term" value="F:DNA binding"/>
    <property type="evidence" value="ECO:0007669"/>
    <property type="project" value="InterPro"/>
</dbReference>
<dbReference type="SUPFAM" id="SSF48452">
    <property type="entry name" value="TPR-like"/>
    <property type="match status" value="3"/>
</dbReference>
<dbReference type="InterPro" id="IPR036388">
    <property type="entry name" value="WH-like_DNA-bd_sf"/>
</dbReference>
<comment type="caution">
    <text evidence="2">The sequence shown here is derived from an EMBL/GenBank/DDBJ whole genome shotgun (WGS) entry which is preliminary data.</text>
</comment>
<dbReference type="PANTHER" id="PTHR47691">
    <property type="entry name" value="REGULATOR-RELATED"/>
    <property type="match status" value="1"/>
</dbReference>
<dbReference type="Gene3D" id="1.25.40.10">
    <property type="entry name" value="Tetratricopeptide repeat domain"/>
    <property type="match status" value="2"/>
</dbReference>
<name>A0A3M2LMB6_9ACTN</name>
<dbReference type="InterPro" id="IPR027417">
    <property type="entry name" value="P-loop_NTPase"/>
</dbReference>
<dbReference type="SUPFAM" id="SSF52540">
    <property type="entry name" value="P-loop containing nucleoside triphosphate hydrolases"/>
    <property type="match status" value="1"/>
</dbReference>
<dbReference type="AlphaFoldDB" id="A0A3M2LMB6"/>
<dbReference type="Gene3D" id="1.10.10.10">
    <property type="entry name" value="Winged helix-like DNA-binding domain superfamily/Winged helix DNA-binding domain"/>
    <property type="match status" value="1"/>
</dbReference>
<accession>A0A3M2LMB6</accession>
<evidence type="ECO:0000313" key="2">
    <source>
        <dbReference type="EMBL" id="RMI38581.1"/>
    </source>
</evidence>
<dbReference type="GO" id="GO:0006355">
    <property type="term" value="P:regulation of DNA-templated transcription"/>
    <property type="evidence" value="ECO:0007669"/>
    <property type="project" value="InterPro"/>
</dbReference>
<dbReference type="Pfam" id="PF03704">
    <property type="entry name" value="BTAD"/>
    <property type="match status" value="1"/>
</dbReference>
<dbReference type="PRINTS" id="PR00364">
    <property type="entry name" value="DISEASERSIST"/>
</dbReference>
<dbReference type="Gene3D" id="3.40.50.300">
    <property type="entry name" value="P-loop containing nucleotide triphosphate hydrolases"/>
    <property type="match status" value="1"/>
</dbReference>
<protein>
    <submittedName>
        <fullName evidence="2">AfsR family transcriptional regulator</fullName>
    </submittedName>
</protein>
<organism evidence="2 3">
    <name type="scientific">Actinomadura harenae</name>
    <dbReference type="NCBI Taxonomy" id="2483351"/>
    <lineage>
        <taxon>Bacteria</taxon>
        <taxon>Bacillati</taxon>
        <taxon>Actinomycetota</taxon>
        <taxon>Actinomycetes</taxon>
        <taxon>Streptosporangiales</taxon>
        <taxon>Thermomonosporaceae</taxon>
        <taxon>Actinomadura</taxon>
    </lineage>
</organism>
<gene>
    <name evidence="2" type="ORF">EBO15_32510</name>
</gene>
<dbReference type="InterPro" id="IPR011990">
    <property type="entry name" value="TPR-like_helical_dom_sf"/>
</dbReference>